<dbReference type="RefSeq" id="WP_089910030.1">
    <property type="nucleotide sequence ID" value="NZ_FOBB01000002.1"/>
</dbReference>
<name>A0A1H7R6Y3_9BACT</name>
<feature type="domain" description="Right handed beta helix" evidence="2">
    <location>
        <begin position="83"/>
        <end position="222"/>
    </location>
</feature>
<evidence type="ECO:0000313" key="3">
    <source>
        <dbReference type="EMBL" id="SEL55872.1"/>
    </source>
</evidence>
<organism evidence="3 4">
    <name type="scientific">Chitinophaga rupis</name>
    <dbReference type="NCBI Taxonomy" id="573321"/>
    <lineage>
        <taxon>Bacteria</taxon>
        <taxon>Pseudomonadati</taxon>
        <taxon>Bacteroidota</taxon>
        <taxon>Chitinophagia</taxon>
        <taxon>Chitinophagales</taxon>
        <taxon>Chitinophagaceae</taxon>
        <taxon>Chitinophaga</taxon>
    </lineage>
</organism>
<dbReference type="Gene3D" id="2.160.20.10">
    <property type="entry name" value="Single-stranded right-handed beta-helix, Pectin lyase-like"/>
    <property type="match status" value="1"/>
</dbReference>
<protein>
    <submittedName>
        <fullName evidence="3">Right handed beta helix region</fullName>
    </submittedName>
</protein>
<proteinExistence type="predicted"/>
<sequence>MRLFLLLLFVHGPLSAAVLHTGYGQRYADIAAAAAKATPGDTILLYNGSYPGNQSLQSLKGTPGKWIYIIAKKRGAVVYEGGNFAWHGSDVAYLHIEGIVFTGQKSNGLNFDDGSSYSTPAHHIVLQHCIFRDLAADGNNDLLKLSGVDDLIVQQCTFLNGARGGSGIDMVGCHRSIIRQCHFENLGANAIQMKGGSSNILIEACRFQNAGSRAINLGGSTGTAFFRPADANYEATDLKVQSCVFTGSEVPVAFVGCTRSSVVNNTIYKPARWVIRILQENRDTMRFVKCSDNTFCNNLIYVDEQMRAACSIGPGTVPGSFIFSSNLWFHTGDPAWKPQLPVVEYNNITGKDPLLRVDYSIPDESPAAGAGSQLRYPEKDYNGNRFLAQRAIGAFEVMH</sequence>
<dbReference type="AlphaFoldDB" id="A0A1H7R6Y3"/>
<feature type="chain" id="PRO_5011766040" evidence="1">
    <location>
        <begin position="17"/>
        <end position="399"/>
    </location>
</feature>
<feature type="signal peptide" evidence="1">
    <location>
        <begin position="1"/>
        <end position="16"/>
    </location>
</feature>
<dbReference type="SMART" id="SM00710">
    <property type="entry name" value="PbH1"/>
    <property type="match status" value="5"/>
</dbReference>
<dbReference type="SUPFAM" id="SSF51126">
    <property type="entry name" value="Pectin lyase-like"/>
    <property type="match status" value="1"/>
</dbReference>
<dbReference type="Pfam" id="PF13229">
    <property type="entry name" value="Beta_helix"/>
    <property type="match status" value="1"/>
</dbReference>
<dbReference type="OrthoDB" id="628936at2"/>
<dbReference type="InterPro" id="IPR011050">
    <property type="entry name" value="Pectin_lyase_fold/virulence"/>
</dbReference>
<keyword evidence="4" id="KW-1185">Reference proteome</keyword>
<accession>A0A1H7R6Y3</accession>
<gene>
    <name evidence="3" type="ORF">SAMN04488505_102546</name>
</gene>
<dbReference type="STRING" id="573321.SAMN04488505_102546"/>
<keyword evidence="1" id="KW-0732">Signal</keyword>
<evidence type="ECO:0000259" key="2">
    <source>
        <dbReference type="Pfam" id="PF13229"/>
    </source>
</evidence>
<dbReference type="InterPro" id="IPR006626">
    <property type="entry name" value="PbH1"/>
</dbReference>
<dbReference type="EMBL" id="FOBB01000002">
    <property type="protein sequence ID" value="SEL55872.1"/>
    <property type="molecule type" value="Genomic_DNA"/>
</dbReference>
<reference evidence="3 4" key="1">
    <citation type="submission" date="2016-10" db="EMBL/GenBank/DDBJ databases">
        <authorList>
            <person name="de Groot N.N."/>
        </authorList>
    </citation>
    <scope>NUCLEOTIDE SEQUENCE [LARGE SCALE GENOMIC DNA]</scope>
    <source>
        <strain evidence="3 4">DSM 21039</strain>
    </source>
</reference>
<dbReference type="InterPro" id="IPR012334">
    <property type="entry name" value="Pectin_lyas_fold"/>
</dbReference>
<dbReference type="InterPro" id="IPR039448">
    <property type="entry name" value="Beta_helix"/>
</dbReference>
<dbReference type="Proteomes" id="UP000198984">
    <property type="component" value="Unassembled WGS sequence"/>
</dbReference>
<evidence type="ECO:0000256" key="1">
    <source>
        <dbReference type="SAM" id="SignalP"/>
    </source>
</evidence>
<evidence type="ECO:0000313" key="4">
    <source>
        <dbReference type="Proteomes" id="UP000198984"/>
    </source>
</evidence>